<keyword evidence="1" id="KW-0732">Signal</keyword>
<dbReference type="Proteomes" id="UP000316726">
    <property type="component" value="Chromosome 7"/>
</dbReference>
<dbReference type="InterPro" id="IPR003386">
    <property type="entry name" value="LACT/PDAT_acylTrfase"/>
</dbReference>
<feature type="signal peptide" evidence="1">
    <location>
        <begin position="1"/>
        <end position="26"/>
    </location>
</feature>
<dbReference type="InterPro" id="IPR029058">
    <property type="entry name" value="AB_hydrolase_fold"/>
</dbReference>
<keyword evidence="2" id="KW-0012">Acyltransferase</keyword>
<dbReference type="SUPFAM" id="SSF53474">
    <property type="entry name" value="alpha/beta-Hydrolases"/>
    <property type="match status" value="1"/>
</dbReference>
<protein>
    <submittedName>
        <fullName evidence="2">Phosphatidylcholine-sterol acyltransferase</fullName>
    </submittedName>
</protein>
<organism evidence="2 3">
    <name type="scientific">Chloropicon primus</name>
    <dbReference type="NCBI Taxonomy" id="1764295"/>
    <lineage>
        <taxon>Eukaryota</taxon>
        <taxon>Viridiplantae</taxon>
        <taxon>Chlorophyta</taxon>
        <taxon>Chloropicophyceae</taxon>
        <taxon>Chloropicales</taxon>
        <taxon>Chloropicaceae</taxon>
        <taxon>Chloropicon</taxon>
    </lineage>
</organism>
<dbReference type="Gene3D" id="3.40.50.1820">
    <property type="entry name" value="alpha/beta hydrolase"/>
    <property type="match status" value="1"/>
</dbReference>
<evidence type="ECO:0000313" key="2">
    <source>
        <dbReference type="EMBL" id="QDZ22313.1"/>
    </source>
</evidence>
<dbReference type="PANTHER" id="PTHR11440">
    <property type="entry name" value="LECITHIN-CHOLESTEROL ACYLTRANSFERASE-RELATED"/>
    <property type="match status" value="1"/>
</dbReference>
<dbReference type="EMBL" id="CP031040">
    <property type="protein sequence ID" value="QDZ22313.1"/>
    <property type="molecule type" value="Genomic_DNA"/>
</dbReference>
<dbReference type="GO" id="GO:0008374">
    <property type="term" value="F:O-acyltransferase activity"/>
    <property type="evidence" value="ECO:0007669"/>
    <property type="project" value="InterPro"/>
</dbReference>
<keyword evidence="2" id="KW-0808">Transferase</keyword>
<dbReference type="STRING" id="1764295.A0A5B8MPA5"/>
<dbReference type="Pfam" id="PF02450">
    <property type="entry name" value="LCAT"/>
    <property type="match status" value="1"/>
</dbReference>
<evidence type="ECO:0000313" key="3">
    <source>
        <dbReference type="Proteomes" id="UP000316726"/>
    </source>
</evidence>
<keyword evidence="3" id="KW-1185">Reference proteome</keyword>
<reference evidence="2 3" key="1">
    <citation type="submission" date="2018-07" db="EMBL/GenBank/DDBJ databases">
        <title>The complete nuclear genome of the prasinophyte Chloropicon primus (CCMP1205).</title>
        <authorList>
            <person name="Pombert J.-F."/>
            <person name="Otis C."/>
            <person name="Turmel M."/>
            <person name="Lemieux C."/>
        </authorList>
    </citation>
    <scope>NUCLEOTIDE SEQUENCE [LARGE SCALE GENOMIC DNA]</scope>
    <source>
        <strain evidence="2 3">CCMP1205</strain>
    </source>
</reference>
<name>A0A5B8MPA5_9CHLO</name>
<gene>
    <name evidence="2" type="ORF">A3770_07p48310</name>
</gene>
<proteinExistence type="predicted"/>
<dbReference type="AlphaFoldDB" id="A0A5B8MPA5"/>
<accession>A0A5B8MPA5</accession>
<evidence type="ECO:0000256" key="1">
    <source>
        <dbReference type="SAM" id="SignalP"/>
    </source>
</evidence>
<feature type="chain" id="PRO_5023013746" evidence="1">
    <location>
        <begin position="27"/>
        <end position="460"/>
    </location>
</feature>
<dbReference type="GO" id="GO:0006629">
    <property type="term" value="P:lipid metabolic process"/>
    <property type="evidence" value="ECO:0007669"/>
    <property type="project" value="InterPro"/>
</dbReference>
<dbReference type="OrthoDB" id="190846at2759"/>
<sequence length="460" mass="50609">MRGLLVKTTAVPILVLLLTLSSSVRGGKLQMRRDLEVGRVARSGSKRPIIIVPGLAASKVEARVDDEYEFPAGCEGTAAPDEWHLTWMDLSSIRKVDCFAHKLGLVYEEAGETSQGGFGRLRGVLTRVFGGKGSEKGTKVANRKGVEVRPKEFGGLGGITNMLSAFGTTFAVDKMTSFVRGLQRHGWVEGETLFGAPFDWRYAPTASSKVREDFNRDLTALVEECFRKTGLPVVLVSHSLGGLMTTKFLLSKPGWWKQRFVATFIPMSVPWAGAQRSTQAILIGDNGNVPFLPMNYFGGLQRTCTSGLWLLPRKAFWDADYVMVETPEKNYTGSMMGELLEDSGLPGQASIYRKEIQQLDGWTNMRKGELGVNMLCLISTNVRTMSRLVTPSLLDLTRDPLTAPYTLEYSMDGDGIVNSRSMRVCENFADEVLEFEGVGHRGILSSKEVIRTVANAATVQ</sequence>